<sequence length="336" mass="36099">MEFLTNDKLVIVGAAGMIGSNMVQTALMLKLTPNICLYDVFSAEGVAEEMRQSGFNDANIVSTTDPAEAFTGAKYIISSGGAPRKEGMTREDLLAGNSKAAEELGENIKKYCPDAKFVVVIFNPADITGLVTLVHSGLKPNQVATLAALDSTRLQSALAKHFGVSQACVENAYTYGGHGEKMAVFASPTTVCGVKLLDIIEKGAQVNGKGLSKEEWAQMQKDVTQGGAKIIELRRRSSFQSPAYLSVKMIEAAMGGEEFYYPVGTYANTARYDHVMMAMPTRVTSDGVYTKPINGTAEEIAALDASYKHLQGMRDQVIAMGAMPAVEDWSKINPNL</sequence>
<dbReference type="Gene3D" id="3.90.110.10">
    <property type="entry name" value="Lactate dehydrogenase/glycoside hydrolase, family 4, C-terminal"/>
    <property type="match status" value="1"/>
</dbReference>
<proteinExistence type="inferred from homology"/>
<feature type="binding site" evidence="5">
    <location>
        <begin position="121"/>
        <end position="123"/>
    </location>
    <ligand>
        <name>NAD(+)</name>
        <dbReference type="ChEBI" id="CHEBI:57540"/>
    </ligand>
</feature>
<feature type="domain" description="Lactate/malate dehydrogenase N-terminal" evidence="7">
    <location>
        <begin position="8"/>
        <end position="143"/>
    </location>
</feature>
<dbReference type="Pfam" id="PF00056">
    <property type="entry name" value="Ldh_1_N"/>
    <property type="match status" value="1"/>
</dbReference>
<comment type="caution">
    <text evidence="9">The sequence shown here is derived from an EMBL/GenBank/DDBJ whole genome shotgun (WGS) entry which is preliminary data.</text>
</comment>
<accession>A0A9D2JVR2</accession>
<keyword evidence="2 5" id="KW-0520">NAD</keyword>
<feature type="binding site" evidence="4">
    <location>
        <position position="90"/>
    </location>
    <ligand>
        <name>substrate</name>
    </ligand>
</feature>
<keyword evidence="1 6" id="KW-0560">Oxidoreductase</keyword>
<gene>
    <name evidence="9" type="ORF">H9966_05930</name>
</gene>
<reference evidence="9" key="2">
    <citation type="submission" date="2021-04" db="EMBL/GenBank/DDBJ databases">
        <authorList>
            <person name="Gilroy R."/>
        </authorList>
    </citation>
    <scope>NUCLEOTIDE SEQUENCE</scope>
    <source>
        <strain evidence="9">ChiHecec3B27-8219</strain>
    </source>
</reference>
<evidence type="ECO:0000259" key="8">
    <source>
        <dbReference type="Pfam" id="PF02866"/>
    </source>
</evidence>
<feature type="binding site" evidence="5">
    <location>
        <position position="97"/>
    </location>
    <ligand>
        <name>NAD(+)</name>
        <dbReference type="ChEBI" id="CHEBI:57540"/>
    </ligand>
</feature>
<dbReference type="PANTHER" id="PTHR43128:SF16">
    <property type="entry name" value="L-LACTATE DEHYDROGENASE"/>
    <property type="match status" value="1"/>
</dbReference>
<evidence type="ECO:0000313" key="9">
    <source>
        <dbReference type="EMBL" id="HIZ69410.1"/>
    </source>
</evidence>
<evidence type="ECO:0000256" key="6">
    <source>
        <dbReference type="RuleBase" id="RU003369"/>
    </source>
</evidence>
<dbReference type="InterPro" id="IPR036291">
    <property type="entry name" value="NAD(P)-bd_dom_sf"/>
</dbReference>
<protein>
    <submittedName>
        <fullName evidence="9">Malate dehydrogenase</fullName>
    </submittedName>
</protein>
<dbReference type="Proteomes" id="UP000824055">
    <property type="component" value="Unassembled WGS sequence"/>
</dbReference>
<reference evidence="9" key="1">
    <citation type="journal article" date="2021" name="PeerJ">
        <title>Extensive microbial diversity within the chicken gut microbiome revealed by metagenomics and culture.</title>
        <authorList>
            <person name="Gilroy R."/>
            <person name="Ravi A."/>
            <person name="Getino M."/>
            <person name="Pursley I."/>
            <person name="Horton D.L."/>
            <person name="Alikhan N.F."/>
            <person name="Baker D."/>
            <person name="Gharbi K."/>
            <person name="Hall N."/>
            <person name="Watson M."/>
            <person name="Adriaenssens E.M."/>
            <person name="Foster-Nyarko E."/>
            <person name="Jarju S."/>
            <person name="Secka A."/>
            <person name="Antonio M."/>
            <person name="Oren A."/>
            <person name="Chaudhuri R.R."/>
            <person name="La Ragione R."/>
            <person name="Hildebrand F."/>
            <person name="Pallen M.J."/>
        </authorList>
    </citation>
    <scope>NUCLEOTIDE SEQUENCE</scope>
    <source>
        <strain evidence="9">ChiHecec3B27-8219</strain>
    </source>
</reference>
<dbReference type="InterPro" id="IPR022383">
    <property type="entry name" value="Lactate/malate_DH_C"/>
</dbReference>
<dbReference type="InterPro" id="IPR015955">
    <property type="entry name" value="Lactate_DH/Glyco_Ohase_4_C"/>
</dbReference>
<dbReference type="Gene3D" id="3.40.50.720">
    <property type="entry name" value="NAD(P)-binding Rossmann-like Domain"/>
    <property type="match status" value="1"/>
</dbReference>
<dbReference type="PIRSF" id="PIRSF000102">
    <property type="entry name" value="Lac_mal_DH"/>
    <property type="match status" value="1"/>
</dbReference>
<feature type="binding site" evidence="4">
    <location>
        <position position="84"/>
    </location>
    <ligand>
        <name>substrate</name>
    </ligand>
</feature>
<organism evidence="9 10">
    <name type="scientific">Candidatus Prevotella avicola</name>
    <dbReference type="NCBI Taxonomy" id="2838738"/>
    <lineage>
        <taxon>Bacteria</taxon>
        <taxon>Pseudomonadati</taxon>
        <taxon>Bacteroidota</taxon>
        <taxon>Bacteroidia</taxon>
        <taxon>Bacteroidales</taxon>
        <taxon>Prevotellaceae</taxon>
        <taxon>Prevotella</taxon>
    </lineage>
</organism>
<dbReference type="PANTHER" id="PTHR43128">
    <property type="entry name" value="L-2-HYDROXYCARBOXYLATE DEHYDROGENASE (NAD(P)(+))"/>
    <property type="match status" value="1"/>
</dbReference>
<comment type="similarity">
    <text evidence="6">Belongs to the LDH/MDH superfamily.</text>
</comment>
<evidence type="ECO:0000256" key="5">
    <source>
        <dbReference type="PIRSR" id="PIRSR000102-3"/>
    </source>
</evidence>
<dbReference type="SUPFAM" id="SSF51735">
    <property type="entry name" value="NAD(P)-binding Rossmann-fold domains"/>
    <property type="match status" value="1"/>
</dbReference>
<dbReference type="SUPFAM" id="SSF56327">
    <property type="entry name" value="LDH C-terminal domain-like"/>
    <property type="match status" value="1"/>
</dbReference>
<name>A0A9D2JVR2_9BACT</name>
<evidence type="ECO:0000256" key="3">
    <source>
        <dbReference type="PIRSR" id="PIRSR000102-1"/>
    </source>
</evidence>
<dbReference type="AlphaFoldDB" id="A0A9D2JVR2"/>
<evidence type="ECO:0000256" key="4">
    <source>
        <dbReference type="PIRSR" id="PIRSR000102-2"/>
    </source>
</evidence>
<dbReference type="GO" id="GO:0006089">
    <property type="term" value="P:lactate metabolic process"/>
    <property type="evidence" value="ECO:0007669"/>
    <property type="project" value="TreeGrafter"/>
</dbReference>
<feature type="binding site" evidence="4">
    <location>
        <position position="123"/>
    </location>
    <ligand>
        <name>substrate</name>
    </ligand>
</feature>
<feature type="binding site" evidence="5">
    <location>
        <begin position="13"/>
        <end position="19"/>
    </location>
    <ligand>
        <name>NAD(+)</name>
        <dbReference type="ChEBI" id="CHEBI:57540"/>
    </ligand>
</feature>
<evidence type="ECO:0000313" key="10">
    <source>
        <dbReference type="Proteomes" id="UP000824055"/>
    </source>
</evidence>
<evidence type="ECO:0000256" key="1">
    <source>
        <dbReference type="ARBA" id="ARBA00023002"/>
    </source>
</evidence>
<dbReference type="EMBL" id="DXBE01000045">
    <property type="protein sequence ID" value="HIZ69410.1"/>
    <property type="molecule type" value="Genomic_DNA"/>
</dbReference>
<feature type="binding site" evidence="4">
    <location>
        <position position="153"/>
    </location>
    <ligand>
        <name>substrate</name>
    </ligand>
</feature>
<feature type="active site" description="Proton acceptor" evidence="3">
    <location>
        <position position="178"/>
    </location>
</feature>
<dbReference type="GO" id="GO:0004459">
    <property type="term" value="F:L-lactate dehydrogenase (NAD+) activity"/>
    <property type="evidence" value="ECO:0007669"/>
    <property type="project" value="TreeGrafter"/>
</dbReference>
<feature type="domain" description="Lactate/malate dehydrogenase C-terminal" evidence="8">
    <location>
        <begin position="148"/>
        <end position="291"/>
    </location>
</feature>
<dbReference type="InterPro" id="IPR001557">
    <property type="entry name" value="L-lactate/malate_DH"/>
</dbReference>
<dbReference type="InterPro" id="IPR001236">
    <property type="entry name" value="Lactate/malate_DH_N"/>
</dbReference>
<dbReference type="Pfam" id="PF02866">
    <property type="entry name" value="Ldh_1_C"/>
    <property type="match status" value="1"/>
</dbReference>
<evidence type="ECO:0000259" key="7">
    <source>
        <dbReference type="Pfam" id="PF00056"/>
    </source>
</evidence>
<evidence type="ECO:0000256" key="2">
    <source>
        <dbReference type="ARBA" id="ARBA00023027"/>
    </source>
</evidence>
<feature type="binding site" evidence="5">
    <location>
        <position position="39"/>
    </location>
    <ligand>
        <name>NAD(+)</name>
        <dbReference type="ChEBI" id="CHEBI:57540"/>
    </ligand>
</feature>